<evidence type="ECO:0000256" key="4">
    <source>
        <dbReference type="ARBA" id="ARBA00022989"/>
    </source>
</evidence>
<feature type="transmembrane region" description="Helical" evidence="6">
    <location>
        <begin position="345"/>
        <end position="368"/>
    </location>
</feature>
<feature type="transmembrane region" description="Helical" evidence="6">
    <location>
        <begin position="12"/>
        <end position="33"/>
    </location>
</feature>
<gene>
    <name evidence="8" type="ORF">ENS59_03940</name>
</gene>
<evidence type="ECO:0000256" key="1">
    <source>
        <dbReference type="ARBA" id="ARBA00004651"/>
    </source>
</evidence>
<feature type="transmembrane region" description="Helical" evidence="6">
    <location>
        <begin position="86"/>
        <end position="107"/>
    </location>
</feature>
<evidence type="ECO:0000259" key="7">
    <source>
        <dbReference type="PROSITE" id="PS50850"/>
    </source>
</evidence>
<dbReference type="InterPro" id="IPR052425">
    <property type="entry name" value="Uncharacterized_MFS-type"/>
</dbReference>
<evidence type="ECO:0000256" key="5">
    <source>
        <dbReference type="ARBA" id="ARBA00023136"/>
    </source>
</evidence>
<dbReference type="EMBL" id="DSVL01000122">
    <property type="protein sequence ID" value="HFH28648.1"/>
    <property type="molecule type" value="Genomic_DNA"/>
</dbReference>
<feature type="transmembrane region" description="Helical" evidence="6">
    <location>
        <begin position="374"/>
        <end position="392"/>
    </location>
</feature>
<dbReference type="Pfam" id="PF07690">
    <property type="entry name" value="MFS_1"/>
    <property type="match status" value="1"/>
</dbReference>
<sequence length="406" mass="43961">MMFGSKKSGLQPAKVFDSAYLFIFLFGIVSLFSDMTHEGARSITGPYLSSFGLSAAAVGIIAGFGEFIGYGLRFVSGYLSDKTRRYWLVTGIGYAINLLSVPLLALAGRWEVVAFLMILERAGRAIRNPARDAMLSHATSEVGHGKGFGIHEALDQIGATTGPLIIFFVLLSGATMRHAFAWLLLPALVALSILLFTRIGYPNPQTLEVSKKENLKGAHFPRAYWFYLVAASLIATGFVDYPLLAFHFQKLDVMQGSLIAIYYAVAMGVDAIAALIFGSLYDKIGIRALIVATLVSFAFPLFAFADGSIFALVGVILWGIGMGAQESIMRAVIATLSIKEKRATAYGFFNMVYGIAWFIGSSIFGILYTISLPIAIGFSVLLQLLALPFFLLSGRSQDEKVADIQG</sequence>
<feature type="transmembrane region" description="Helical" evidence="6">
    <location>
        <begin position="179"/>
        <end position="201"/>
    </location>
</feature>
<proteinExistence type="predicted"/>
<comment type="caution">
    <text evidence="8">The sequence shown here is derived from an EMBL/GenBank/DDBJ whole genome shotgun (WGS) entry which is preliminary data.</text>
</comment>
<dbReference type="SUPFAM" id="SSF103473">
    <property type="entry name" value="MFS general substrate transporter"/>
    <property type="match status" value="1"/>
</dbReference>
<dbReference type="InterPro" id="IPR036259">
    <property type="entry name" value="MFS_trans_sf"/>
</dbReference>
<comment type="subcellular location">
    <subcellularLocation>
        <location evidence="1">Cell membrane</location>
        <topology evidence="1">Multi-pass membrane protein</topology>
    </subcellularLocation>
</comment>
<keyword evidence="2" id="KW-1003">Cell membrane</keyword>
<keyword evidence="3 6" id="KW-0812">Transmembrane</keyword>
<evidence type="ECO:0000256" key="2">
    <source>
        <dbReference type="ARBA" id="ARBA00022475"/>
    </source>
</evidence>
<dbReference type="InterPro" id="IPR011701">
    <property type="entry name" value="MFS"/>
</dbReference>
<keyword evidence="4 6" id="KW-1133">Transmembrane helix</keyword>
<feature type="transmembrane region" description="Helical" evidence="6">
    <location>
        <begin position="222"/>
        <end position="239"/>
    </location>
</feature>
<feature type="transmembrane region" description="Helical" evidence="6">
    <location>
        <begin position="53"/>
        <end position="74"/>
    </location>
</feature>
<feature type="transmembrane region" description="Helical" evidence="6">
    <location>
        <begin position="309"/>
        <end position="333"/>
    </location>
</feature>
<dbReference type="CDD" id="cd17370">
    <property type="entry name" value="MFS_MJ1317_like"/>
    <property type="match status" value="1"/>
</dbReference>
<feature type="domain" description="Major facilitator superfamily (MFS) profile" evidence="7">
    <location>
        <begin position="19"/>
        <end position="397"/>
    </location>
</feature>
<dbReference type="GO" id="GO:0005886">
    <property type="term" value="C:plasma membrane"/>
    <property type="evidence" value="ECO:0007669"/>
    <property type="project" value="UniProtKB-SubCell"/>
</dbReference>
<evidence type="ECO:0000256" key="3">
    <source>
        <dbReference type="ARBA" id="ARBA00022692"/>
    </source>
</evidence>
<keyword evidence="5 6" id="KW-0472">Membrane</keyword>
<evidence type="ECO:0000313" key="8">
    <source>
        <dbReference type="EMBL" id="HFH28648.1"/>
    </source>
</evidence>
<evidence type="ECO:0000256" key="6">
    <source>
        <dbReference type="SAM" id="Phobius"/>
    </source>
</evidence>
<dbReference type="PANTHER" id="PTHR42688:SF1">
    <property type="entry name" value="BLR5212 PROTEIN"/>
    <property type="match status" value="1"/>
</dbReference>
<dbReference type="PROSITE" id="PS50850">
    <property type="entry name" value="MFS"/>
    <property type="match status" value="1"/>
</dbReference>
<name>A0A7C3E059_9SPIR</name>
<organism evidence="8">
    <name type="scientific">Gracilinema caldarium</name>
    <dbReference type="NCBI Taxonomy" id="215591"/>
    <lineage>
        <taxon>Bacteria</taxon>
        <taxon>Pseudomonadati</taxon>
        <taxon>Spirochaetota</taxon>
        <taxon>Spirochaetia</taxon>
        <taxon>Spirochaetales</taxon>
        <taxon>Breznakiellaceae</taxon>
        <taxon>Gracilinema</taxon>
    </lineage>
</organism>
<dbReference type="PANTHER" id="PTHR42688">
    <property type="entry name" value="CONSERVED PROTEIN"/>
    <property type="match status" value="1"/>
</dbReference>
<dbReference type="InterPro" id="IPR020846">
    <property type="entry name" value="MFS_dom"/>
</dbReference>
<protein>
    <submittedName>
        <fullName evidence="8">MFS transporter</fullName>
    </submittedName>
</protein>
<dbReference type="Gene3D" id="1.20.1250.20">
    <property type="entry name" value="MFS general substrate transporter like domains"/>
    <property type="match status" value="2"/>
</dbReference>
<reference evidence="8" key="1">
    <citation type="journal article" date="2020" name="mSystems">
        <title>Genome- and Community-Level Interaction Insights into Carbon Utilization and Element Cycling Functions of Hydrothermarchaeota in Hydrothermal Sediment.</title>
        <authorList>
            <person name="Zhou Z."/>
            <person name="Liu Y."/>
            <person name="Xu W."/>
            <person name="Pan J."/>
            <person name="Luo Z.H."/>
            <person name="Li M."/>
        </authorList>
    </citation>
    <scope>NUCLEOTIDE SEQUENCE [LARGE SCALE GENOMIC DNA]</scope>
    <source>
        <strain evidence="8">SpSt-503</strain>
    </source>
</reference>
<accession>A0A7C3E059</accession>
<dbReference type="AlphaFoldDB" id="A0A7C3E059"/>
<dbReference type="GO" id="GO:0022857">
    <property type="term" value="F:transmembrane transporter activity"/>
    <property type="evidence" value="ECO:0007669"/>
    <property type="project" value="InterPro"/>
</dbReference>
<feature type="transmembrane region" description="Helical" evidence="6">
    <location>
        <begin position="259"/>
        <end position="277"/>
    </location>
</feature>